<proteinExistence type="predicted"/>
<dbReference type="InParanoid" id="A0A0G4GF83"/>
<evidence type="ECO:0000313" key="3">
    <source>
        <dbReference type="Proteomes" id="UP000041254"/>
    </source>
</evidence>
<sequence>MRSSVLSPAVLWLVVSLAAFPSWLVPLCAASGAGLLRPNTAPTLISANDTAAGAEKRRLHPGNVECVCDFDKVTECIETNSLPTLLIDIEDIRIGVIEELPDVPPNAAGVVARAFFGGDPNPVPETSPLVDSVTVEELPEGILGQGSVAGITTIQVLSFTAGSLGTYSVNILVGFNEGGTVRFARAESTNRSQSVRGRSSHWCSL</sequence>
<reference evidence="2 3" key="1">
    <citation type="submission" date="2014-11" db="EMBL/GenBank/DDBJ databases">
        <authorList>
            <person name="Zhu J."/>
            <person name="Qi W."/>
            <person name="Song R."/>
        </authorList>
    </citation>
    <scope>NUCLEOTIDE SEQUENCE [LARGE SCALE GENOMIC DNA]</scope>
</reference>
<evidence type="ECO:0000313" key="2">
    <source>
        <dbReference type="EMBL" id="CEM28200.1"/>
    </source>
</evidence>
<accession>A0A0G4GF83</accession>
<dbReference type="AlphaFoldDB" id="A0A0G4GF83"/>
<feature type="chain" id="PRO_5005189924" evidence="1">
    <location>
        <begin position="31"/>
        <end position="205"/>
    </location>
</feature>
<keyword evidence="1" id="KW-0732">Signal</keyword>
<protein>
    <submittedName>
        <fullName evidence="2">Uncharacterized protein</fullName>
    </submittedName>
</protein>
<name>A0A0G4GF83_VITBC</name>
<dbReference type="EMBL" id="CDMY01000646">
    <property type="protein sequence ID" value="CEM28200.1"/>
    <property type="molecule type" value="Genomic_DNA"/>
</dbReference>
<gene>
    <name evidence="2" type="ORF">Vbra_17676</name>
</gene>
<feature type="signal peptide" evidence="1">
    <location>
        <begin position="1"/>
        <end position="30"/>
    </location>
</feature>
<dbReference type="Proteomes" id="UP000041254">
    <property type="component" value="Unassembled WGS sequence"/>
</dbReference>
<evidence type="ECO:0000256" key="1">
    <source>
        <dbReference type="SAM" id="SignalP"/>
    </source>
</evidence>
<dbReference type="VEuPathDB" id="CryptoDB:Vbra_17676"/>
<organism evidence="2 3">
    <name type="scientific">Vitrella brassicaformis (strain CCMP3155)</name>
    <dbReference type="NCBI Taxonomy" id="1169540"/>
    <lineage>
        <taxon>Eukaryota</taxon>
        <taxon>Sar</taxon>
        <taxon>Alveolata</taxon>
        <taxon>Colpodellida</taxon>
        <taxon>Vitrellaceae</taxon>
        <taxon>Vitrella</taxon>
    </lineage>
</organism>
<keyword evidence="3" id="KW-1185">Reference proteome</keyword>
<dbReference type="PhylomeDB" id="A0A0G4GF83"/>